<accession>A0AAU9JD82</accession>
<reference evidence="3" key="1">
    <citation type="submission" date="2021-09" db="EMBL/GenBank/DDBJ databases">
        <authorList>
            <consortium name="AG Swart"/>
            <person name="Singh M."/>
            <person name="Singh A."/>
            <person name="Seah K."/>
            <person name="Emmerich C."/>
        </authorList>
    </citation>
    <scope>NUCLEOTIDE SEQUENCE</scope>
    <source>
        <strain evidence="3">ATCC30299</strain>
    </source>
</reference>
<dbReference type="PANTHER" id="PTHR31600">
    <property type="entry name" value="TINY MACROCYSTS PROTEIN B-RELATED"/>
    <property type="match status" value="1"/>
</dbReference>
<dbReference type="Proteomes" id="UP001162131">
    <property type="component" value="Unassembled WGS sequence"/>
</dbReference>
<dbReference type="InterPro" id="IPR052994">
    <property type="entry name" value="Tiny_macrocysts_regulators"/>
</dbReference>
<proteinExistence type="predicted"/>
<keyword evidence="1" id="KW-1133">Transmembrane helix</keyword>
<dbReference type="InterPro" id="IPR057352">
    <property type="entry name" value="TPR_TmcB/C"/>
</dbReference>
<feature type="transmembrane region" description="Helical" evidence="1">
    <location>
        <begin position="146"/>
        <end position="170"/>
    </location>
</feature>
<feature type="transmembrane region" description="Helical" evidence="1">
    <location>
        <begin position="190"/>
        <end position="216"/>
    </location>
</feature>
<evidence type="ECO:0000259" key="2">
    <source>
        <dbReference type="Pfam" id="PF25474"/>
    </source>
</evidence>
<keyword evidence="1" id="KW-0812">Transmembrane</keyword>
<keyword evidence="4" id="KW-1185">Reference proteome</keyword>
<feature type="transmembrane region" description="Helical" evidence="1">
    <location>
        <begin position="316"/>
        <end position="336"/>
    </location>
</feature>
<evidence type="ECO:0000256" key="1">
    <source>
        <dbReference type="SAM" id="Phobius"/>
    </source>
</evidence>
<gene>
    <name evidence="3" type="ORF">BSTOLATCC_MIC34981</name>
</gene>
<feature type="transmembrane region" description="Helical" evidence="1">
    <location>
        <begin position="291"/>
        <end position="310"/>
    </location>
</feature>
<dbReference type="PANTHER" id="PTHR31600:SF2">
    <property type="entry name" value="GAMETE ENRICHED GENE 10 PROTEIN-RELATED"/>
    <property type="match status" value="1"/>
</dbReference>
<dbReference type="EMBL" id="CAJZBQ010000035">
    <property type="protein sequence ID" value="CAG9323951.1"/>
    <property type="molecule type" value="Genomic_DNA"/>
</dbReference>
<protein>
    <recommendedName>
        <fullName evidence="2">TmcB/TmcC TPR repeats domain-containing protein</fullName>
    </recommendedName>
</protein>
<sequence>MENFNLKKLESYGGNILESPREKFSLSPIFELSRNLHYTYKPKPKSLTIQKLFLLTESSIWCLQMSSFLWIPNLTIRNWKENSDFWRIIGYMRLDNACSAYGIINLCIYTSLLITLISIIAIFLMAIMILYSKPIPSLISKIVKQILYFFSVVFKIPVFTLFTICLKYNWFPKTYVYEYYENNEISNFEVNILVQILIIAGLAGYFFIYVVIGVICSGEIRHSMANHIIDAKAHSKIDIYLAFSDILIPILFTTIGSYNIVFFQVILIIVFGALTVEILEKLPYFNFFTNCLTSIKCLQIPLISSFFIFAKIIDASFITLLLFIIILPIIDAIIIYKIKYSKKKNIPKTLIYFGKIQNIFGLERCLRDFFCSNSQEKREEILSLLGKCFNETMLYKNKLLIIWEVNYCVFTLGDKALAKIKLCKSRFSDHSIEGDYQEYICKKVVSEFNSSESEKFLVYFQKINKTKKEDADLCVRLLDFWKEVVSKKPNLNKLNKMMDLVSNSAISITESYSHLHEKFPKSKEALTFYYTFVKYILCDIDKSTHLSYKIQSIHDVSELSSQSKDTNFFDDNNGVMLVYCENKNFGEIAFANQKSAEILKLPISEIIGNKISFFIPSPYDSYLNQLPYYLQLATEAAIKFPDHFFLSLPSKFLIDCTVKGSLVSMHNNLFFLFIFQKINIPQEFAVISSEWDIYSHSENFPQLAQIISKDLRGCNIKHLFPSLATIDIQAFTPLFLADISTYLIYCIIDFYGLKINYVLLINDKIEAETWKTDKRIEKINKEFTPKQKLCCDFSQRKEENVSTNVFKTDFDDKIEPYHNSQIRSQFYKIDRIVSLSSRSINIFHIVFVSAVKNI</sequence>
<feature type="transmembrane region" description="Helical" evidence="1">
    <location>
        <begin position="100"/>
        <end position="125"/>
    </location>
</feature>
<dbReference type="AlphaFoldDB" id="A0AAU9JD82"/>
<feature type="domain" description="TmcB/TmcC TPR repeats" evidence="2">
    <location>
        <begin position="459"/>
        <end position="554"/>
    </location>
</feature>
<organism evidence="3 4">
    <name type="scientific">Blepharisma stoltei</name>
    <dbReference type="NCBI Taxonomy" id="1481888"/>
    <lineage>
        <taxon>Eukaryota</taxon>
        <taxon>Sar</taxon>
        <taxon>Alveolata</taxon>
        <taxon>Ciliophora</taxon>
        <taxon>Postciliodesmatophora</taxon>
        <taxon>Heterotrichea</taxon>
        <taxon>Heterotrichida</taxon>
        <taxon>Blepharismidae</taxon>
        <taxon>Blepharisma</taxon>
    </lineage>
</organism>
<evidence type="ECO:0000313" key="3">
    <source>
        <dbReference type="EMBL" id="CAG9323951.1"/>
    </source>
</evidence>
<name>A0AAU9JD82_9CILI</name>
<evidence type="ECO:0000313" key="4">
    <source>
        <dbReference type="Proteomes" id="UP001162131"/>
    </source>
</evidence>
<comment type="caution">
    <text evidence="3">The sequence shown here is derived from an EMBL/GenBank/DDBJ whole genome shotgun (WGS) entry which is preliminary data.</text>
</comment>
<dbReference type="Pfam" id="PF25474">
    <property type="entry name" value="TPR_TmcB"/>
    <property type="match status" value="1"/>
</dbReference>
<keyword evidence="1" id="KW-0472">Membrane</keyword>